<dbReference type="SUPFAM" id="SSF46785">
    <property type="entry name" value="Winged helix' DNA-binding domain"/>
    <property type="match status" value="1"/>
</dbReference>
<accession>A0ABV8WI88</accession>
<reference evidence="3" key="1">
    <citation type="journal article" date="2019" name="Int. J. Syst. Evol. Microbiol.">
        <title>The Global Catalogue of Microorganisms (GCM) 10K type strain sequencing project: providing services to taxonomists for standard genome sequencing and annotation.</title>
        <authorList>
            <consortium name="The Broad Institute Genomics Platform"/>
            <consortium name="The Broad Institute Genome Sequencing Center for Infectious Disease"/>
            <person name="Wu L."/>
            <person name="Ma J."/>
        </authorList>
    </citation>
    <scope>NUCLEOTIDE SEQUENCE [LARGE SCALE GENOMIC DNA]</scope>
    <source>
        <strain evidence="3">PJ61</strain>
    </source>
</reference>
<proteinExistence type="predicted"/>
<protein>
    <submittedName>
        <fullName evidence="2">MarR family winged helix-turn-helix transcriptional regulator</fullName>
    </submittedName>
</protein>
<name>A0ABV8WI88_9MICC</name>
<dbReference type="EMBL" id="JBHSDQ010000002">
    <property type="protein sequence ID" value="MFC4395566.1"/>
    <property type="molecule type" value="Genomic_DNA"/>
</dbReference>
<organism evidence="2 3">
    <name type="scientific">Arthrobacter sedimenti</name>
    <dbReference type="NCBI Taxonomy" id="2694931"/>
    <lineage>
        <taxon>Bacteria</taxon>
        <taxon>Bacillati</taxon>
        <taxon>Actinomycetota</taxon>
        <taxon>Actinomycetes</taxon>
        <taxon>Micrococcales</taxon>
        <taxon>Micrococcaceae</taxon>
        <taxon>Arthrobacter</taxon>
    </lineage>
</organism>
<dbReference type="Proteomes" id="UP001595778">
    <property type="component" value="Unassembled WGS sequence"/>
</dbReference>
<dbReference type="PROSITE" id="PS50995">
    <property type="entry name" value="HTH_MARR_2"/>
    <property type="match status" value="1"/>
</dbReference>
<evidence type="ECO:0000259" key="1">
    <source>
        <dbReference type="PROSITE" id="PS50995"/>
    </source>
</evidence>
<evidence type="ECO:0000313" key="3">
    <source>
        <dbReference type="Proteomes" id="UP001595778"/>
    </source>
</evidence>
<comment type="caution">
    <text evidence="2">The sequence shown here is derived from an EMBL/GenBank/DDBJ whole genome shotgun (WGS) entry which is preliminary data.</text>
</comment>
<dbReference type="InterPro" id="IPR036390">
    <property type="entry name" value="WH_DNA-bd_sf"/>
</dbReference>
<dbReference type="InterPro" id="IPR000835">
    <property type="entry name" value="HTH_MarR-typ"/>
</dbReference>
<keyword evidence="3" id="KW-1185">Reference proteome</keyword>
<gene>
    <name evidence="2" type="ORF">ACFO0G_05635</name>
</gene>
<dbReference type="RefSeq" id="WP_376976728.1">
    <property type="nucleotide sequence ID" value="NZ_JBHSDQ010000002.1"/>
</dbReference>
<feature type="domain" description="HTH marR-type" evidence="1">
    <location>
        <begin position="1"/>
        <end position="75"/>
    </location>
</feature>
<evidence type="ECO:0000313" key="2">
    <source>
        <dbReference type="EMBL" id="MFC4395566.1"/>
    </source>
</evidence>
<dbReference type="Gene3D" id="1.10.10.10">
    <property type="entry name" value="Winged helix-like DNA-binding domain superfamily/Winged helix DNA-binding domain"/>
    <property type="match status" value="1"/>
</dbReference>
<dbReference type="InterPro" id="IPR036388">
    <property type="entry name" value="WH-like_DNA-bd_sf"/>
</dbReference>
<sequence length="84" mass="9056">MAPQVLRTLEAKGLIEREVDPADTRAKRLRVTRAGADVAPRAIAAVELADAQFFQPVPVKDAVSLLRRLARPEIEEADPPSGSA</sequence>